<evidence type="ECO:0000313" key="1">
    <source>
        <dbReference type="EMBL" id="MBB4725714.1"/>
    </source>
</evidence>
<dbReference type="RefSeq" id="WP_184423203.1">
    <property type="nucleotide sequence ID" value="NZ_JACHNK010000013.1"/>
</dbReference>
<gene>
    <name evidence="1" type="ORF">FHY32_004121</name>
</gene>
<organism evidence="1 2">
    <name type="scientific">Xanthomonas euvesicatoria</name>
    <dbReference type="NCBI Taxonomy" id="456327"/>
    <lineage>
        <taxon>Bacteria</taxon>
        <taxon>Pseudomonadati</taxon>
        <taxon>Pseudomonadota</taxon>
        <taxon>Gammaproteobacteria</taxon>
        <taxon>Lysobacterales</taxon>
        <taxon>Lysobacteraceae</taxon>
        <taxon>Xanthomonas</taxon>
    </lineage>
</organism>
<proteinExistence type="predicted"/>
<evidence type="ECO:0000313" key="2">
    <source>
        <dbReference type="Proteomes" id="UP000576603"/>
    </source>
</evidence>
<dbReference type="EMBL" id="JACHNL010000013">
    <property type="protein sequence ID" value="MBB4725714.1"/>
    <property type="molecule type" value="Genomic_DNA"/>
</dbReference>
<name>A0AAW3UCF5_XANEU</name>
<dbReference type="AlphaFoldDB" id="A0AAW3UCF5"/>
<sequence length="318" mass="37036">MKPNEFWKNFRLGEELAISGNFIYDGLRRFHEMQRLDYDDELFDFLYHVSVGLERLTKIAIVLCEHTDATDQDALEKSLITHNLNGLISRLKKSSAINLGTSHNELISILTIFYNSLRYDRFTLASSFSGGKERKAIVGWLEKYLKITLDHGDKMFGIDNPERCREFVRKTILKISQQIYEVIQRKARRLNLYTYELRNASKAQSVFLREVDIADEDVLWKELLIFFMNTRSTSGYLRYLRGIEPLDFDPALADEYLACFASDSAKARVMDELEHLYSEIEGGHALVWKLWQSSTRRMSPLTTGMRARSAMKIMINQK</sequence>
<reference evidence="1 2" key="1">
    <citation type="submission" date="2020-08" db="EMBL/GenBank/DDBJ databases">
        <title>Studying the diversity of plant-associated saprophytic bacteria and their role in host health and plant-pathogen interactions.</title>
        <authorList>
            <person name="Potnis N."/>
        </authorList>
    </citation>
    <scope>NUCLEOTIDE SEQUENCE [LARGE SCALE GENOMIC DNA]</scope>
    <source>
        <strain evidence="1 2">CFBP 7922</strain>
    </source>
</reference>
<accession>A0AAW3UCF5</accession>
<comment type="caution">
    <text evidence="1">The sequence shown here is derived from an EMBL/GenBank/DDBJ whole genome shotgun (WGS) entry which is preliminary data.</text>
</comment>
<protein>
    <submittedName>
        <fullName evidence="1">Uncharacterized protein</fullName>
    </submittedName>
</protein>
<dbReference type="Proteomes" id="UP000576603">
    <property type="component" value="Unassembled WGS sequence"/>
</dbReference>